<dbReference type="Pfam" id="PF17118">
    <property type="entry name" value="DUF5105"/>
    <property type="match status" value="1"/>
</dbReference>
<proteinExistence type="predicted"/>
<dbReference type="InterPro" id="IPR029050">
    <property type="entry name" value="Immunoprotect_excell_Ig-like"/>
</dbReference>
<evidence type="ECO:0000313" key="6">
    <source>
        <dbReference type="EMBL" id="MBP1047908.1"/>
    </source>
</evidence>
<accession>A0ABS4CN33</accession>
<feature type="signal peptide" evidence="3">
    <location>
        <begin position="1"/>
        <end position="18"/>
    </location>
</feature>
<dbReference type="Proteomes" id="UP000673375">
    <property type="component" value="Unassembled WGS sequence"/>
</dbReference>
<feature type="domain" description="DUF5105" evidence="5">
    <location>
        <begin position="161"/>
        <end position="344"/>
    </location>
</feature>
<evidence type="ECO:0000256" key="3">
    <source>
        <dbReference type="SAM" id="SignalP"/>
    </source>
</evidence>
<keyword evidence="1 3" id="KW-0732">Signal</keyword>
<keyword evidence="7" id="KW-1185">Reference proteome</keyword>
<evidence type="ECO:0000256" key="1">
    <source>
        <dbReference type="ARBA" id="ARBA00022729"/>
    </source>
</evidence>
<organism evidence="6 7">
    <name type="scientific">Enterococcus larvae</name>
    <dbReference type="NCBI Taxonomy" id="2794352"/>
    <lineage>
        <taxon>Bacteria</taxon>
        <taxon>Bacillati</taxon>
        <taxon>Bacillota</taxon>
        <taxon>Bacilli</taxon>
        <taxon>Lactobacillales</taxon>
        <taxon>Enterococcaceae</taxon>
        <taxon>Enterococcus</taxon>
    </lineage>
</organism>
<dbReference type="InterPro" id="IPR031343">
    <property type="entry name" value="DUF5105"/>
</dbReference>
<sequence length="358" mass="40091">MRKLGLSFVSVAAVVLLAACNTGDAGKTEKGKSDVASIAIEEGEYIIPQASEAEASEGDGFLALKVKITNESDKSIDLASDDFMLYDEEDNKISLENFYMSETGIKTLSYEKISAGKSKTGYIIFEVGKDEAYQLHYEPTIYEIDKELDPVVLDVNTGDYEDNSEEAVNAATAYIDEVFLATTNENYNKLVSNDRDAQISAFDSNFTKGLKNAFYYYKVTDDEASSVGKAFKEANGEVAEVTYEVTSYFPDSAEIAIKAEVLLFDEMEDEMDRIEEDFVESNNDLDYEARWEGADKAVLAKLPELFKSSFPAEAESYSDSFKMVLKKKDDKWEIQTKSSYSSYYDYLEEAFRGGLYKN</sequence>
<evidence type="ECO:0000313" key="7">
    <source>
        <dbReference type="Proteomes" id="UP000673375"/>
    </source>
</evidence>
<keyword evidence="2" id="KW-0175">Coiled coil</keyword>
<reference evidence="6 7" key="1">
    <citation type="submission" date="2020-12" db="EMBL/GenBank/DDBJ databases">
        <title>Vagococcus allomyrinae sp. nov. and Enterococcus lavae sp. nov., isolated from the larvae of Allomyrina dichotoma.</title>
        <authorList>
            <person name="Lee S.D."/>
        </authorList>
    </citation>
    <scope>NUCLEOTIDE SEQUENCE [LARGE SCALE GENOMIC DNA]</scope>
    <source>
        <strain evidence="6 7">BWM-S5</strain>
    </source>
</reference>
<dbReference type="PROSITE" id="PS51257">
    <property type="entry name" value="PROKAR_LIPOPROTEIN"/>
    <property type="match status" value="1"/>
</dbReference>
<gene>
    <name evidence="6" type="ORF">I6N96_16575</name>
</gene>
<dbReference type="EMBL" id="JAEDXU010000010">
    <property type="protein sequence ID" value="MBP1047908.1"/>
    <property type="molecule type" value="Genomic_DNA"/>
</dbReference>
<dbReference type="RefSeq" id="WP_209558682.1">
    <property type="nucleotide sequence ID" value="NZ_JAEDXU010000010.1"/>
</dbReference>
<dbReference type="Pfam" id="PF11611">
    <property type="entry name" value="DUF4352"/>
    <property type="match status" value="1"/>
</dbReference>
<protein>
    <submittedName>
        <fullName evidence="6">DUF5105 domain-containing protein</fullName>
    </submittedName>
</protein>
<feature type="chain" id="PRO_5045756795" evidence="3">
    <location>
        <begin position="19"/>
        <end position="358"/>
    </location>
</feature>
<evidence type="ECO:0000256" key="2">
    <source>
        <dbReference type="SAM" id="Coils"/>
    </source>
</evidence>
<dbReference type="InterPro" id="IPR029051">
    <property type="entry name" value="DUF4352"/>
</dbReference>
<name>A0ABS4CN33_9ENTE</name>
<evidence type="ECO:0000259" key="5">
    <source>
        <dbReference type="Pfam" id="PF17118"/>
    </source>
</evidence>
<feature type="coiled-coil region" evidence="2">
    <location>
        <begin position="257"/>
        <end position="284"/>
    </location>
</feature>
<feature type="domain" description="DUF4352" evidence="4">
    <location>
        <begin position="54"/>
        <end position="142"/>
    </location>
</feature>
<evidence type="ECO:0000259" key="4">
    <source>
        <dbReference type="Pfam" id="PF11611"/>
    </source>
</evidence>
<dbReference type="Gene3D" id="2.60.40.1240">
    <property type="match status" value="1"/>
</dbReference>
<comment type="caution">
    <text evidence="6">The sequence shown here is derived from an EMBL/GenBank/DDBJ whole genome shotgun (WGS) entry which is preliminary data.</text>
</comment>